<dbReference type="RefSeq" id="WP_117623755.1">
    <property type="nucleotide sequence ID" value="NZ_QRQF01000033.1"/>
</dbReference>
<proteinExistence type="predicted"/>
<dbReference type="Proteomes" id="UP000261257">
    <property type="component" value="Unassembled WGS sequence"/>
</dbReference>
<evidence type="ECO:0000313" key="1">
    <source>
        <dbReference type="EMBL" id="RGL99144.1"/>
    </source>
</evidence>
<gene>
    <name evidence="1" type="ORF">DXC39_23795</name>
</gene>
<sequence length="388" mass="44539">MEQKMGVLLRICENEWFYHDAVDLPSHWEAIKDVYQRARVADVHSYELRYFKGWPDFLVPILQHAKGTLAEANLLAFRLSQLSEKELWTYEAALKLLPDRTMKTIINATYNLNCFDFLPGIICDEAIGEMTLANNLEPILLGLSEEVYALLDEKKVGAFIREREKGVFTGNGYGYSNGESWKEVYDKFDFSEPLEGCRGLLSLYLMPEKSYGNKEQSEWLELPCGEAESRTVLGRLGVESLEQCKILEIRSAVPHFESFLSREETVSHFNRLATELSKLPEKELLKLKAVVEAEECDSVGQALELIRQLERYELDVHMTSYAKYGRECLEGMEIDISGEAFRDFDFDLYGMEECTRLGKALTKYGALQREPAFELELKEDGLRMSGME</sequence>
<evidence type="ECO:0000313" key="2">
    <source>
        <dbReference type="Proteomes" id="UP000261257"/>
    </source>
</evidence>
<protein>
    <recommendedName>
        <fullName evidence="3">Antirestriction protein (ArdA)</fullName>
    </recommendedName>
</protein>
<name>A0A3E4U0Q6_9FIRM</name>
<evidence type="ECO:0008006" key="3">
    <source>
        <dbReference type="Google" id="ProtNLM"/>
    </source>
</evidence>
<reference evidence="1 2" key="1">
    <citation type="submission" date="2018-08" db="EMBL/GenBank/DDBJ databases">
        <title>A genome reference for cultivated species of the human gut microbiota.</title>
        <authorList>
            <person name="Zou Y."/>
            <person name="Xue W."/>
            <person name="Luo G."/>
        </authorList>
    </citation>
    <scope>NUCLEOTIDE SEQUENCE [LARGE SCALE GENOMIC DNA]</scope>
    <source>
        <strain evidence="1 2">TF05-11AC</strain>
    </source>
</reference>
<accession>A0A3E4U0Q6</accession>
<dbReference type="EMBL" id="QSSQ01000032">
    <property type="protein sequence ID" value="RGL99144.1"/>
    <property type="molecule type" value="Genomic_DNA"/>
</dbReference>
<organism evidence="1 2">
    <name type="scientific">Hungatella hathewayi</name>
    <dbReference type="NCBI Taxonomy" id="154046"/>
    <lineage>
        <taxon>Bacteria</taxon>
        <taxon>Bacillati</taxon>
        <taxon>Bacillota</taxon>
        <taxon>Clostridia</taxon>
        <taxon>Lachnospirales</taxon>
        <taxon>Lachnospiraceae</taxon>
        <taxon>Hungatella</taxon>
    </lineage>
</organism>
<comment type="caution">
    <text evidence="1">The sequence shown here is derived from an EMBL/GenBank/DDBJ whole genome shotgun (WGS) entry which is preliminary data.</text>
</comment>
<dbReference type="AlphaFoldDB" id="A0A3E4U0Q6"/>